<proteinExistence type="predicted"/>
<feature type="chain" id="PRO_5016073449" evidence="1">
    <location>
        <begin position="21"/>
        <end position="207"/>
    </location>
</feature>
<feature type="domain" description="SGNH hydrolase-type esterase" evidence="2">
    <location>
        <begin position="27"/>
        <end position="186"/>
    </location>
</feature>
<dbReference type="InterPro" id="IPR013830">
    <property type="entry name" value="SGNH_hydro"/>
</dbReference>
<dbReference type="RefSeq" id="WP_111198138.1">
    <property type="nucleotide sequence ID" value="NZ_QKVK01000003.1"/>
</dbReference>
<protein>
    <submittedName>
        <fullName evidence="3">Arylesterase</fullName>
    </submittedName>
</protein>
<evidence type="ECO:0000313" key="3">
    <source>
        <dbReference type="EMBL" id="PZF77586.1"/>
    </source>
</evidence>
<dbReference type="AlphaFoldDB" id="A0A2W2BVR9"/>
<dbReference type="SUPFAM" id="SSF52266">
    <property type="entry name" value="SGNH hydrolase"/>
    <property type="match status" value="1"/>
</dbReference>
<organism evidence="3 4">
    <name type="scientific">Aestuariivirga litoralis</name>
    <dbReference type="NCBI Taxonomy" id="2650924"/>
    <lineage>
        <taxon>Bacteria</taxon>
        <taxon>Pseudomonadati</taxon>
        <taxon>Pseudomonadota</taxon>
        <taxon>Alphaproteobacteria</taxon>
        <taxon>Hyphomicrobiales</taxon>
        <taxon>Aestuariivirgaceae</taxon>
        <taxon>Aestuariivirga</taxon>
    </lineage>
</organism>
<feature type="signal peptide" evidence="1">
    <location>
        <begin position="1"/>
        <end position="20"/>
    </location>
</feature>
<evidence type="ECO:0000259" key="2">
    <source>
        <dbReference type="Pfam" id="PF13472"/>
    </source>
</evidence>
<dbReference type="Proteomes" id="UP000248795">
    <property type="component" value="Unassembled WGS sequence"/>
</dbReference>
<dbReference type="CDD" id="cd01822">
    <property type="entry name" value="Lysophospholipase_L1_like"/>
    <property type="match status" value="1"/>
</dbReference>
<dbReference type="InterPro" id="IPR008265">
    <property type="entry name" value="Lipase_GDSL_AS"/>
</dbReference>
<dbReference type="Pfam" id="PF13472">
    <property type="entry name" value="Lipase_GDSL_2"/>
    <property type="match status" value="1"/>
</dbReference>
<reference evidence="4" key="1">
    <citation type="submission" date="2018-06" db="EMBL/GenBank/DDBJ databases">
        <title>Aestuariibacter litoralis strain KCTC 52945T.</title>
        <authorList>
            <person name="Li X."/>
            <person name="Salam N."/>
            <person name="Li J.-L."/>
            <person name="Chen Y.-M."/>
            <person name="Yang Z.-W."/>
            <person name="Zhang L.-Y."/>
            <person name="Han M.-X."/>
            <person name="Xiao M."/>
            <person name="Li W.-J."/>
        </authorList>
    </citation>
    <scope>NUCLEOTIDE SEQUENCE [LARGE SCALE GENOMIC DNA]</scope>
    <source>
        <strain evidence="4">KCTC 52945</strain>
    </source>
</reference>
<dbReference type="PROSITE" id="PS01098">
    <property type="entry name" value="LIPASE_GDSL_SER"/>
    <property type="match status" value="1"/>
</dbReference>
<dbReference type="EMBL" id="QKVK01000003">
    <property type="protein sequence ID" value="PZF77586.1"/>
    <property type="molecule type" value="Genomic_DNA"/>
</dbReference>
<evidence type="ECO:0000256" key="1">
    <source>
        <dbReference type="SAM" id="SignalP"/>
    </source>
</evidence>
<evidence type="ECO:0000313" key="4">
    <source>
        <dbReference type="Proteomes" id="UP000248795"/>
    </source>
</evidence>
<keyword evidence="1" id="KW-0732">Signal</keyword>
<sequence length="207" mass="21046">MLKLFTALALVVLMASGAAAAPKTILALGDSLTAGLGVGPAEAFPARLEAALEAKGHDVKVINAGVSGDTAADGAARLDWALSEPVDAVIVELGANDALRGLPVAQAEQALDGLLTALSRKKLPVLLAGMKAPPNMGPEYQAQFDGMYGRLAAKHGVLLYPFFLDGVAADPKLNQGDGMHPNPAGVDVIVARILPSVEQLLGKAGGN</sequence>
<dbReference type="GO" id="GO:0004622">
    <property type="term" value="F:phosphatidylcholine lysophospholipase activity"/>
    <property type="evidence" value="ECO:0007669"/>
    <property type="project" value="TreeGrafter"/>
</dbReference>
<keyword evidence="4" id="KW-1185">Reference proteome</keyword>
<dbReference type="InterPro" id="IPR051532">
    <property type="entry name" value="Ester_Hydrolysis_Enzymes"/>
</dbReference>
<dbReference type="PANTHER" id="PTHR30383">
    <property type="entry name" value="THIOESTERASE 1/PROTEASE 1/LYSOPHOSPHOLIPASE L1"/>
    <property type="match status" value="1"/>
</dbReference>
<dbReference type="Gene3D" id="3.40.50.1110">
    <property type="entry name" value="SGNH hydrolase"/>
    <property type="match status" value="1"/>
</dbReference>
<accession>A0A2W2BVR9</accession>
<dbReference type="PANTHER" id="PTHR30383:SF24">
    <property type="entry name" value="THIOESTERASE 1_PROTEASE 1_LYSOPHOSPHOLIPASE L1"/>
    <property type="match status" value="1"/>
</dbReference>
<name>A0A2W2BVR9_9HYPH</name>
<dbReference type="GO" id="GO:0006629">
    <property type="term" value="P:lipid metabolic process"/>
    <property type="evidence" value="ECO:0007669"/>
    <property type="project" value="InterPro"/>
</dbReference>
<comment type="caution">
    <text evidence="3">The sequence shown here is derived from an EMBL/GenBank/DDBJ whole genome shotgun (WGS) entry which is preliminary data.</text>
</comment>
<dbReference type="InterPro" id="IPR036514">
    <property type="entry name" value="SGNH_hydro_sf"/>
</dbReference>
<gene>
    <name evidence="3" type="ORF">DK847_08070</name>
</gene>